<sequence>MYGESHTTGSSLTTARPSTASRTTTSGHARTDEITQSAITAVEARVWRLCQELAANLPFHGWHHVSFVRDKAVGFARHNGADVRVVEVAALVHDVNYMVRRNSLARAGRDLRMDILAEAGVGARAAERIDAVVCAAEMRDRQRDICLEAQALSDADTLFKALPVTPVVLAHRYLVENGVSLRELATKIVGEQRGIHDEGYYFYNPQAAATYSRWALANLELWQCIVEALDDPTVEELIEAVDASGGR</sequence>
<gene>
    <name evidence="2" type="ORF">LX83_007138</name>
</gene>
<protein>
    <recommendedName>
        <fullName evidence="4">HD family phosphohydrolase</fullName>
    </recommendedName>
</protein>
<evidence type="ECO:0000313" key="3">
    <source>
        <dbReference type="Proteomes" id="UP001206128"/>
    </source>
</evidence>
<keyword evidence="3" id="KW-1185">Reference proteome</keyword>
<dbReference type="EMBL" id="JAMTCK010000027">
    <property type="protein sequence ID" value="MCP2170247.1"/>
    <property type="molecule type" value="Genomic_DNA"/>
</dbReference>
<feature type="compositionally biased region" description="Low complexity" evidence="1">
    <location>
        <begin position="10"/>
        <end position="26"/>
    </location>
</feature>
<dbReference type="AlphaFoldDB" id="A0AAE3GML5"/>
<dbReference type="RefSeq" id="WP_253780289.1">
    <property type="nucleotide sequence ID" value="NZ_JAMTCK010000027.1"/>
</dbReference>
<evidence type="ECO:0008006" key="4">
    <source>
        <dbReference type="Google" id="ProtNLM"/>
    </source>
</evidence>
<dbReference type="SUPFAM" id="SSF109604">
    <property type="entry name" value="HD-domain/PDEase-like"/>
    <property type="match status" value="1"/>
</dbReference>
<proteinExistence type="predicted"/>
<reference evidence="2" key="1">
    <citation type="submission" date="2022-06" db="EMBL/GenBank/DDBJ databases">
        <title>Genomic Encyclopedia of Archaeal and Bacterial Type Strains, Phase II (KMG-II): from individual species to whole genera.</title>
        <authorList>
            <person name="Goeker M."/>
        </authorList>
    </citation>
    <scope>NUCLEOTIDE SEQUENCE</scope>
    <source>
        <strain evidence="2">DSM 43935</strain>
    </source>
</reference>
<evidence type="ECO:0000256" key="1">
    <source>
        <dbReference type="SAM" id="MobiDB-lite"/>
    </source>
</evidence>
<organism evidence="2 3">
    <name type="scientific">Goodfellowiella coeruleoviolacea</name>
    <dbReference type="NCBI Taxonomy" id="334858"/>
    <lineage>
        <taxon>Bacteria</taxon>
        <taxon>Bacillati</taxon>
        <taxon>Actinomycetota</taxon>
        <taxon>Actinomycetes</taxon>
        <taxon>Pseudonocardiales</taxon>
        <taxon>Pseudonocardiaceae</taxon>
        <taxon>Goodfellowiella</taxon>
    </lineage>
</organism>
<dbReference type="Proteomes" id="UP001206128">
    <property type="component" value="Unassembled WGS sequence"/>
</dbReference>
<name>A0AAE3GML5_9PSEU</name>
<accession>A0AAE3GML5</accession>
<evidence type="ECO:0000313" key="2">
    <source>
        <dbReference type="EMBL" id="MCP2170247.1"/>
    </source>
</evidence>
<dbReference type="Gene3D" id="1.10.3210.10">
    <property type="entry name" value="Hypothetical protein af1432"/>
    <property type="match status" value="1"/>
</dbReference>
<comment type="caution">
    <text evidence="2">The sequence shown here is derived from an EMBL/GenBank/DDBJ whole genome shotgun (WGS) entry which is preliminary data.</text>
</comment>
<feature type="region of interest" description="Disordered" evidence="1">
    <location>
        <begin position="1"/>
        <end position="32"/>
    </location>
</feature>